<feature type="region of interest" description="Disordered" evidence="6">
    <location>
        <begin position="1"/>
        <end position="22"/>
    </location>
</feature>
<dbReference type="GO" id="GO:0003735">
    <property type="term" value="F:structural constituent of ribosome"/>
    <property type="evidence" value="ECO:0007669"/>
    <property type="project" value="InterPro"/>
</dbReference>
<evidence type="ECO:0000256" key="2">
    <source>
        <dbReference type="ARBA" id="ARBA00022980"/>
    </source>
</evidence>
<dbReference type="Proteomes" id="UP000006810">
    <property type="component" value="Chromosome"/>
</dbReference>
<evidence type="ECO:0000256" key="6">
    <source>
        <dbReference type="SAM" id="MobiDB-lite"/>
    </source>
</evidence>
<evidence type="ECO:0000256" key="3">
    <source>
        <dbReference type="ARBA" id="ARBA00023274"/>
    </source>
</evidence>
<dbReference type="Gene3D" id="1.20.5.640">
    <property type="entry name" value="Single helix bin"/>
    <property type="match status" value="1"/>
</dbReference>
<accession>C4XDW9</accession>
<dbReference type="GO" id="GO:0015934">
    <property type="term" value="C:large ribosomal subunit"/>
    <property type="evidence" value="ECO:0007669"/>
    <property type="project" value="InterPro"/>
</dbReference>
<proteinExistence type="inferred from homology"/>
<evidence type="ECO:0000256" key="4">
    <source>
        <dbReference type="ARBA" id="ARBA00035178"/>
    </source>
</evidence>
<protein>
    <recommendedName>
        <fullName evidence="4 5">Large ribosomal subunit protein bL32</fullName>
    </recommendedName>
</protein>
<dbReference type="InterPro" id="IPR011332">
    <property type="entry name" value="Ribosomal_zn-bd"/>
</dbReference>
<evidence type="ECO:0000256" key="1">
    <source>
        <dbReference type="ARBA" id="ARBA00008560"/>
    </source>
</evidence>
<gene>
    <name evidence="5" type="primary">rpmF</name>
    <name evidence="7" type="ordered locus">MBIO_0076</name>
</gene>
<dbReference type="PANTHER" id="PTHR35534">
    <property type="entry name" value="50S RIBOSOMAL PROTEIN L32"/>
    <property type="match status" value="1"/>
</dbReference>
<keyword evidence="2 5" id="KW-0689">Ribosomal protein</keyword>
<dbReference type="KEGG" id="mfp:MBIO_0076"/>
<keyword evidence="3 5" id="KW-0687">Ribonucleoprotein</keyword>
<dbReference type="HOGENOM" id="CLU_129084_1_3_14"/>
<dbReference type="EMBL" id="AP009608">
    <property type="protein sequence ID" value="BAH69341.1"/>
    <property type="molecule type" value="Genomic_DNA"/>
</dbReference>
<keyword evidence="8" id="KW-1185">Reference proteome</keyword>
<organism evidence="7 8">
    <name type="scientific">Mycoplasmopsis fermentans (strain ATCC 19989 / NBRC 14854 / NCTC 10117 / PG18)</name>
    <name type="common">Mycoplasma fermentans</name>
    <dbReference type="NCBI Taxonomy" id="496833"/>
    <lineage>
        <taxon>Bacteria</taxon>
        <taxon>Bacillati</taxon>
        <taxon>Mycoplasmatota</taxon>
        <taxon>Mycoplasmoidales</taxon>
        <taxon>Metamycoplasmataceae</taxon>
        <taxon>Mycoplasmopsis</taxon>
    </lineage>
</organism>
<dbReference type="PATRIC" id="fig|496833.3.peg.492"/>
<dbReference type="InterPro" id="IPR044957">
    <property type="entry name" value="Ribosomal_bL32_bact"/>
</dbReference>
<dbReference type="PANTHER" id="PTHR35534:SF1">
    <property type="entry name" value="LARGE RIBOSOMAL SUBUNIT PROTEIN BL32"/>
    <property type="match status" value="1"/>
</dbReference>
<dbReference type="GO" id="GO:0006412">
    <property type="term" value="P:translation"/>
    <property type="evidence" value="ECO:0007669"/>
    <property type="project" value="UniProtKB-UniRule"/>
</dbReference>
<feature type="compositionally biased region" description="Basic residues" evidence="6">
    <location>
        <begin position="1"/>
        <end position="20"/>
    </location>
</feature>
<evidence type="ECO:0000313" key="7">
    <source>
        <dbReference type="EMBL" id="BAH69341.1"/>
    </source>
</evidence>
<dbReference type="SUPFAM" id="SSF57829">
    <property type="entry name" value="Zn-binding ribosomal proteins"/>
    <property type="match status" value="1"/>
</dbReference>
<reference evidence="7 8" key="1">
    <citation type="journal article" date="2009" name="Curr. Microbiol.">
        <title>Molecular cloning and expression of a novel cholinephosphotransferase involved in glycoglycerophospholipid biosynthesis of Mycoplasma fermentans.</title>
        <authorList>
            <person name="Ishida N."/>
            <person name="Irikura D."/>
            <person name="Matsuda K."/>
            <person name="Sato S."/>
            <person name="Asano K."/>
        </authorList>
    </citation>
    <scope>NUCLEOTIDE SEQUENCE [LARGE SCALE GENOMIC DNA]</scope>
    <source>
        <strain evidence="8">ATCC 19989 / NBRC 14854 / NCTC 10117 / PG18</strain>
    </source>
</reference>
<dbReference type="NCBIfam" id="TIGR01031">
    <property type="entry name" value="rpmF_bact"/>
    <property type="match status" value="1"/>
</dbReference>
<dbReference type="InterPro" id="IPR002677">
    <property type="entry name" value="Ribosomal_bL32"/>
</dbReference>
<evidence type="ECO:0000256" key="5">
    <source>
        <dbReference type="HAMAP-Rule" id="MF_00340"/>
    </source>
</evidence>
<sequence length="67" mass="7742">MVAIVPKRKTSKQRKHKRRTHDALPVQNLVACKNCSQLIQQHRVCESCGFYKGKKVEGYKSLDMRNA</sequence>
<evidence type="ECO:0000313" key="8">
    <source>
        <dbReference type="Proteomes" id="UP000006810"/>
    </source>
</evidence>
<name>C4XDW9_MYCFP</name>
<dbReference type="HAMAP" id="MF_00340">
    <property type="entry name" value="Ribosomal_bL32"/>
    <property type="match status" value="1"/>
</dbReference>
<dbReference type="eggNOG" id="COG0333">
    <property type="taxonomic scope" value="Bacteria"/>
</dbReference>
<dbReference type="Pfam" id="PF01783">
    <property type="entry name" value="Ribosomal_L32p"/>
    <property type="match status" value="1"/>
</dbReference>
<comment type="similarity">
    <text evidence="1 5">Belongs to the bacterial ribosomal protein bL32 family.</text>
</comment>
<dbReference type="AlphaFoldDB" id="C4XDW9"/>